<dbReference type="AlphaFoldDB" id="A0AA38W1V6"/>
<evidence type="ECO:0000313" key="1">
    <source>
        <dbReference type="EMBL" id="KAJ9160716.1"/>
    </source>
</evidence>
<keyword evidence="2" id="KW-1185">Reference proteome</keyword>
<comment type="caution">
    <text evidence="1">The sequence shown here is derived from an EMBL/GenBank/DDBJ whole genome shotgun (WGS) entry which is preliminary data.</text>
</comment>
<dbReference type="EMBL" id="JANBVN010000032">
    <property type="protein sequence ID" value="KAJ9160716.1"/>
    <property type="molecule type" value="Genomic_DNA"/>
</dbReference>
<evidence type="ECO:0000313" key="2">
    <source>
        <dbReference type="Proteomes" id="UP001174691"/>
    </source>
</evidence>
<organism evidence="1 2">
    <name type="scientific">Coniochaeta hoffmannii</name>
    <dbReference type="NCBI Taxonomy" id="91930"/>
    <lineage>
        <taxon>Eukaryota</taxon>
        <taxon>Fungi</taxon>
        <taxon>Dikarya</taxon>
        <taxon>Ascomycota</taxon>
        <taxon>Pezizomycotina</taxon>
        <taxon>Sordariomycetes</taxon>
        <taxon>Sordariomycetidae</taxon>
        <taxon>Coniochaetales</taxon>
        <taxon>Coniochaetaceae</taxon>
        <taxon>Coniochaeta</taxon>
    </lineage>
</organism>
<accession>A0AA38W1V6</accession>
<dbReference type="Proteomes" id="UP001174691">
    <property type="component" value="Unassembled WGS sequence"/>
</dbReference>
<gene>
    <name evidence="1" type="ORF">NKR19_g3020</name>
</gene>
<proteinExistence type="predicted"/>
<protein>
    <submittedName>
        <fullName evidence="1">Uncharacterized protein</fullName>
    </submittedName>
</protein>
<sequence>MDPVTALGLAGNIVQFIDFTCNLLSKANDIHKDGFLVEYADMQLVNDDLREHVEGLRTRLQPLDTAEPMVCDNEKAFRKLCGKCLKVAAELEQALKLLQIHGKKTKWKSFRQALKSVWGKQHLTELKGRLDLYSDQLDRRLLADLRISFESASSERTMP</sequence>
<reference evidence="1" key="1">
    <citation type="submission" date="2022-07" db="EMBL/GenBank/DDBJ databases">
        <title>Fungi with potential for degradation of polypropylene.</title>
        <authorList>
            <person name="Gostincar C."/>
        </authorList>
    </citation>
    <scope>NUCLEOTIDE SEQUENCE</scope>
    <source>
        <strain evidence="1">EXF-13287</strain>
    </source>
</reference>
<name>A0AA38W1V6_9PEZI</name>